<proteinExistence type="predicted"/>
<reference evidence="1" key="1">
    <citation type="submission" date="2021-06" db="EMBL/GenBank/DDBJ databases">
        <authorList>
            <person name="Kallberg Y."/>
            <person name="Tangrot J."/>
            <person name="Rosling A."/>
        </authorList>
    </citation>
    <scope>NUCLEOTIDE SEQUENCE</scope>
    <source>
        <strain evidence="1">CL356</strain>
    </source>
</reference>
<dbReference type="EMBL" id="CAJVPT010051889">
    <property type="protein sequence ID" value="CAG8748637.1"/>
    <property type="molecule type" value="Genomic_DNA"/>
</dbReference>
<accession>A0ACA9QHM0</accession>
<organism evidence="1 2">
    <name type="scientific">Acaulospora colombiana</name>
    <dbReference type="NCBI Taxonomy" id="27376"/>
    <lineage>
        <taxon>Eukaryota</taxon>
        <taxon>Fungi</taxon>
        <taxon>Fungi incertae sedis</taxon>
        <taxon>Mucoromycota</taxon>
        <taxon>Glomeromycotina</taxon>
        <taxon>Glomeromycetes</taxon>
        <taxon>Diversisporales</taxon>
        <taxon>Acaulosporaceae</taxon>
        <taxon>Acaulospora</taxon>
    </lineage>
</organism>
<name>A0ACA9QHM0_9GLOM</name>
<feature type="non-terminal residue" evidence="1">
    <location>
        <position position="1"/>
    </location>
</feature>
<feature type="non-terminal residue" evidence="1">
    <location>
        <position position="235"/>
    </location>
</feature>
<evidence type="ECO:0000313" key="1">
    <source>
        <dbReference type="EMBL" id="CAG8748637.1"/>
    </source>
</evidence>
<gene>
    <name evidence="1" type="ORF">ACOLOM_LOCUS12583</name>
</gene>
<evidence type="ECO:0000313" key="2">
    <source>
        <dbReference type="Proteomes" id="UP000789525"/>
    </source>
</evidence>
<keyword evidence="2" id="KW-1185">Reference proteome</keyword>
<protein>
    <submittedName>
        <fullName evidence="1">13533_t:CDS:1</fullName>
    </submittedName>
</protein>
<comment type="caution">
    <text evidence="1">The sequence shown here is derived from an EMBL/GenBank/DDBJ whole genome shotgun (WGS) entry which is preliminary data.</text>
</comment>
<dbReference type="Proteomes" id="UP000789525">
    <property type="component" value="Unassembled WGS sequence"/>
</dbReference>
<sequence>GLESCTAEIQASDAFLLDGKRVILFDTPGFDDSNLDDVEVLRKVTSIKKAGSYPNFHMFSELCGSEVMNNVVIVTNMWETVSQEIGERRERQLSITADHFGSAVKAGAKMVRHYDNYESTKNILRLVLPNVPEALRIQKEIADKNLELHQTSAGKVLYKEQEQLIRSHQEEIKQLKQQMIREIEAQRKKSDARIQELQDDLKKAQTSFNDLNRSWKEERPKLEGRIRELEQNSGS</sequence>